<comment type="caution">
    <text evidence="4">The sequence shown here is derived from an EMBL/GenBank/DDBJ whole genome shotgun (WGS) entry which is preliminary data.</text>
</comment>
<gene>
    <name evidence="3 4" type="primary">fdhD</name>
    <name evidence="4" type="ORF">JMN37_02630</name>
</gene>
<comment type="subcellular location">
    <subcellularLocation>
        <location evidence="3">Cytoplasm</location>
    </subcellularLocation>
</comment>
<comment type="function">
    <text evidence="3">Required for formate dehydrogenase (FDH) activity. Acts as a sulfur carrier protein that transfers sulfur from IscS to the molybdenum cofactor prior to its insertion into FDH.</text>
</comment>
<dbReference type="InterPro" id="IPR003786">
    <property type="entry name" value="FdhD"/>
</dbReference>
<dbReference type="Proteomes" id="UP001205920">
    <property type="component" value="Unassembled WGS sequence"/>
</dbReference>
<dbReference type="GO" id="GO:0097163">
    <property type="term" value="F:sulfur carrier activity"/>
    <property type="evidence" value="ECO:0007669"/>
    <property type="project" value="UniProtKB-UniRule"/>
</dbReference>
<reference evidence="4 5" key="1">
    <citation type="submission" date="2021-01" db="EMBL/GenBank/DDBJ databases">
        <title>Identification and Characterization of Corynebacterium sp.</title>
        <authorList>
            <person name="Luo Q."/>
            <person name="Qu P."/>
            <person name="Chen Q."/>
        </authorList>
    </citation>
    <scope>NUCLEOTIDE SEQUENCE [LARGE SCALE GENOMIC DNA]</scope>
    <source>
        <strain evidence="4 5">MC-18</strain>
    </source>
</reference>
<keyword evidence="2 3" id="KW-0501">Molybdenum cofactor biosynthesis</keyword>
<dbReference type="Gene3D" id="3.40.140.10">
    <property type="entry name" value="Cytidine Deaminase, domain 2"/>
    <property type="match status" value="1"/>
</dbReference>
<dbReference type="AlphaFoldDB" id="A0AAW5HU26"/>
<dbReference type="PIRSF" id="PIRSF015626">
    <property type="entry name" value="FdhD"/>
    <property type="match status" value="1"/>
</dbReference>
<dbReference type="EMBL" id="JAEUWV010000002">
    <property type="protein sequence ID" value="MCO6393887.1"/>
    <property type="molecule type" value="Genomic_DNA"/>
</dbReference>
<dbReference type="GO" id="GO:0005737">
    <property type="term" value="C:cytoplasm"/>
    <property type="evidence" value="ECO:0007669"/>
    <property type="project" value="UniProtKB-SubCell"/>
</dbReference>
<accession>A0AAW5HU26</accession>
<dbReference type="NCBIfam" id="NF001943">
    <property type="entry name" value="PRK00724.1-2"/>
    <property type="match status" value="1"/>
</dbReference>
<dbReference type="RefSeq" id="WP_070363079.1">
    <property type="nucleotide sequence ID" value="NZ_JAEUWV010000002.1"/>
</dbReference>
<dbReference type="SUPFAM" id="SSF53927">
    <property type="entry name" value="Cytidine deaminase-like"/>
    <property type="match status" value="1"/>
</dbReference>
<keyword evidence="1 3" id="KW-0963">Cytoplasm</keyword>
<keyword evidence="5" id="KW-1185">Reference proteome</keyword>
<dbReference type="HAMAP" id="MF_00187">
    <property type="entry name" value="FdhD"/>
    <property type="match status" value="1"/>
</dbReference>
<name>A0AAW5HU26_9CORY</name>
<dbReference type="NCBIfam" id="TIGR00129">
    <property type="entry name" value="fdhD_narQ"/>
    <property type="match status" value="1"/>
</dbReference>
<dbReference type="GO" id="GO:0006777">
    <property type="term" value="P:Mo-molybdopterin cofactor biosynthetic process"/>
    <property type="evidence" value="ECO:0007669"/>
    <property type="project" value="UniProtKB-UniRule"/>
</dbReference>
<feature type="binding site" evidence="3">
    <location>
        <begin position="260"/>
        <end position="265"/>
    </location>
    <ligand>
        <name>Mo-bis(molybdopterin guanine dinucleotide)</name>
        <dbReference type="ChEBI" id="CHEBI:60539"/>
    </ligand>
</feature>
<dbReference type="PANTHER" id="PTHR30592">
    <property type="entry name" value="FORMATE DEHYDROGENASE"/>
    <property type="match status" value="1"/>
</dbReference>
<organism evidence="4 5">
    <name type="scientific">Corynebacterium lipophilum</name>
    <dbReference type="NCBI Taxonomy" id="2804918"/>
    <lineage>
        <taxon>Bacteria</taxon>
        <taxon>Bacillati</taxon>
        <taxon>Actinomycetota</taxon>
        <taxon>Actinomycetes</taxon>
        <taxon>Mycobacteriales</taxon>
        <taxon>Corynebacteriaceae</taxon>
        <taxon>Corynebacterium</taxon>
    </lineage>
</organism>
<evidence type="ECO:0000313" key="4">
    <source>
        <dbReference type="EMBL" id="MCO6393887.1"/>
    </source>
</evidence>
<dbReference type="InterPro" id="IPR016193">
    <property type="entry name" value="Cytidine_deaminase-like"/>
</dbReference>
<evidence type="ECO:0000256" key="2">
    <source>
        <dbReference type="ARBA" id="ARBA00023150"/>
    </source>
</evidence>
<protein>
    <recommendedName>
        <fullName evidence="3">Sulfur carrier protein FdhD</fullName>
    </recommendedName>
</protein>
<dbReference type="Gene3D" id="3.10.20.10">
    <property type="match status" value="1"/>
</dbReference>
<dbReference type="PANTHER" id="PTHR30592:SF1">
    <property type="entry name" value="SULFUR CARRIER PROTEIN FDHD"/>
    <property type="match status" value="1"/>
</dbReference>
<proteinExistence type="inferred from homology"/>
<dbReference type="GO" id="GO:0016783">
    <property type="term" value="F:sulfurtransferase activity"/>
    <property type="evidence" value="ECO:0007669"/>
    <property type="project" value="InterPro"/>
</dbReference>
<evidence type="ECO:0000256" key="3">
    <source>
        <dbReference type="HAMAP-Rule" id="MF_00187"/>
    </source>
</evidence>
<sequence>MSRINRRFAVTKVTRTDSGFARDTRADTVTVEEPLAIRATGDTLTTTMRTPGHDIELAHGWMFAEGLISSAEDVRSARYCAGAVGPNGENTYNTLDIGLGPAASPAAPQFIRLTTTTSACGVCGTQSIDDIMGKVPAPITPVRLDPDLVMRLPGALATGQKQFRKTGGIHAAGAFTFDGEPVVIREDIGRHNATDKVIGHLLLEGLLPASDLILVVSSRASFELVQKAAMAGFPAMVAVSAASSLAVELARETKMALAGFVRGERFNLYSGELSD</sequence>
<dbReference type="Pfam" id="PF02634">
    <property type="entry name" value="FdhD-NarQ"/>
    <property type="match status" value="1"/>
</dbReference>
<feature type="active site" description="Cysteine persulfide intermediate" evidence="3">
    <location>
        <position position="120"/>
    </location>
</feature>
<comment type="similarity">
    <text evidence="3">Belongs to the FdhD family.</text>
</comment>
<evidence type="ECO:0000256" key="1">
    <source>
        <dbReference type="ARBA" id="ARBA00022490"/>
    </source>
</evidence>
<evidence type="ECO:0000313" key="5">
    <source>
        <dbReference type="Proteomes" id="UP001205920"/>
    </source>
</evidence>